<keyword evidence="4 11" id="KW-0808">Transferase</keyword>
<dbReference type="EMBL" id="JMCG01000002">
    <property type="protein sequence ID" value="KGK09212.1"/>
    <property type="molecule type" value="Genomic_DNA"/>
</dbReference>
<dbReference type="PANTHER" id="PTHR11061:SF49">
    <property type="entry name" value="23S RRNA (URACIL(1939)-C(5))-METHYLTRANSFERASE RLMD"/>
    <property type="match status" value="1"/>
</dbReference>
<proteinExistence type="inferred from homology"/>
<keyword evidence="2 11" id="KW-0698">rRNA processing</keyword>
<evidence type="ECO:0000256" key="13">
    <source>
        <dbReference type="PROSITE-ProRule" id="PRU10015"/>
    </source>
</evidence>
<reference evidence="15 16" key="1">
    <citation type="submission" date="2014-04" db="EMBL/GenBank/DDBJ databases">
        <title>Genome sequencing of Vibrio navarrensis strains.</title>
        <authorList>
            <person name="Gladney L.M."/>
            <person name="Katz L.S."/>
            <person name="Marino-Ramirez L."/>
            <person name="Jordan I.K."/>
        </authorList>
    </citation>
    <scope>NUCLEOTIDE SEQUENCE [LARGE SCALE GENOMIC DNA]</scope>
    <source>
        <strain evidence="15 16">ATCC 51183</strain>
    </source>
</reference>
<feature type="domain" description="TRAM" evidence="14">
    <location>
        <begin position="9"/>
        <end position="69"/>
    </location>
</feature>
<evidence type="ECO:0000259" key="14">
    <source>
        <dbReference type="PROSITE" id="PS50926"/>
    </source>
</evidence>
<evidence type="ECO:0000256" key="2">
    <source>
        <dbReference type="ARBA" id="ARBA00022552"/>
    </source>
</evidence>
<sequence>MARFFQPKKKTQPDFKHLQVQIERLDNQGAGIAYLKQKPLFIEGTLPGETVVTQLVEEKSKFARGKLIKVLQASEQRIEPFCPHYGQCGGCDMQHLNYPAQLEYKQAALLQLMKKFAGREIELAPVVTGPDQGYRRRARFSLMQDKKTRQLQFGFRRKQSKQIENITACPVLAAPLNQILPELKALLSGFDKPETLGHVELVAADNGVVVALRHTAKLAAQDETALVQFATKHALTLYLMPESDQLDRIVGEQPYYQECTVKVPFAPNNFIQVNPHINQKMVAQALEWLEPQADDRVLDLFCGLGNFSLPLASKAKQVIGVEGVAQMVNNAAENAALNQINNAQFFHANLEADFIGQPWASEQFDKILLDPARAGASGIIDQVSVLGAKRVVYVSCNPATLARDSQSLLTQGYTLTKLAMLDMFPHTSHLESMALFEK</sequence>
<evidence type="ECO:0000313" key="15">
    <source>
        <dbReference type="EMBL" id="KGK09212.1"/>
    </source>
</evidence>
<dbReference type="RefSeq" id="WP_039430483.1">
    <property type="nucleotide sequence ID" value="NZ_CP061845.1"/>
</dbReference>
<dbReference type="STRING" id="29495.EA26_18535"/>
<dbReference type="GO" id="GO:0051539">
    <property type="term" value="F:4 iron, 4 sulfur cluster binding"/>
    <property type="evidence" value="ECO:0007669"/>
    <property type="project" value="UniProtKB-KW"/>
</dbReference>
<dbReference type="SUPFAM" id="SSF53335">
    <property type="entry name" value="S-adenosyl-L-methionine-dependent methyltransferases"/>
    <property type="match status" value="1"/>
</dbReference>
<dbReference type="InterPro" id="IPR002792">
    <property type="entry name" value="TRAM_dom"/>
</dbReference>
<keyword evidence="8 11" id="KW-0411">Iron-sulfur</keyword>
<comment type="function">
    <text evidence="10 11">Catalyzes the formation of 5-methyl-uridine at position 1939 (m5U1939) in 23S rRNA.</text>
</comment>
<feature type="binding site" evidence="11 12">
    <location>
        <position position="370"/>
    </location>
    <ligand>
        <name>S-adenosyl-L-methionine</name>
        <dbReference type="ChEBI" id="CHEBI:59789"/>
    </ligand>
</feature>
<dbReference type="GeneID" id="43685078"/>
<dbReference type="Proteomes" id="UP000029994">
    <property type="component" value="Unassembled WGS sequence"/>
</dbReference>
<evidence type="ECO:0000256" key="12">
    <source>
        <dbReference type="PROSITE-ProRule" id="PRU01024"/>
    </source>
</evidence>
<dbReference type="InterPro" id="IPR030391">
    <property type="entry name" value="MeTrfase_TrmA_CS"/>
</dbReference>
<evidence type="ECO:0000256" key="8">
    <source>
        <dbReference type="ARBA" id="ARBA00023014"/>
    </source>
</evidence>
<keyword evidence="7 11" id="KW-0408">Iron</keyword>
<dbReference type="FunFam" id="3.40.50.150:FF:000009">
    <property type="entry name" value="23S rRNA (Uracil(1939)-C(5))-methyltransferase RlmD"/>
    <property type="match status" value="1"/>
</dbReference>
<evidence type="ECO:0000256" key="7">
    <source>
        <dbReference type="ARBA" id="ARBA00023004"/>
    </source>
</evidence>
<feature type="binding site" evidence="11 12">
    <location>
        <position position="322"/>
    </location>
    <ligand>
        <name>S-adenosyl-L-methionine</name>
        <dbReference type="ChEBI" id="CHEBI:59789"/>
    </ligand>
</feature>
<dbReference type="GO" id="GO:0005506">
    <property type="term" value="F:iron ion binding"/>
    <property type="evidence" value="ECO:0007669"/>
    <property type="project" value="UniProtKB-UniRule"/>
</dbReference>
<keyword evidence="1 11" id="KW-0004">4Fe-4S</keyword>
<feature type="binding site" evidence="11 12">
    <location>
        <position position="301"/>
    </location>
    <ligand>
        <name>S-adenosyl-L-methionine</name>
        <dbReference type="ChEBI" id="CHEBI:59789"/>
    </ligand>
</feature>
<dbReference type="Gene3D" id="2.40.50.1070">
    <property type="match status" value="1"/>
</dbReference>
<evidence type="ECO:0000256" key="9">
    <source>
        <dbReference type="ARBA" id="ARBA00052756"/>
    </source>
</evidence>
<dbReference type="InterPro" id="IPR030390">
    <property type="entry name" value="MeTrfase_TrmA_AS"/>
</dbReference>
<dbReference type="PROSITE" id="PS51687">
    <property type="entry name" value="SAM_MT_RNA_M5U"/>
    <property type="match status" value="1"/>
</dbReference>
<feature type="active site" evidence="13">
    <location>
        <position position="396"/>
    </location>
</feature>
<dbReference type="InterPro" id="IPR010280">
    <property type="entry name" value="U5_MeTrfase_fam"/>
</dbReference>
<feature type="binding site" evidence="11">
    <location>
        <position position="169"/>
    </location>
    <ligand>
        <name>[4Fe-4S] cluster</name>
        <dbReference type="ChEBI" id="CHEBI:49883"/>
    </ligand>
</feature>
<dbReference type="Gene3D" id="2.40.50.140">
    <property type="entry name" value="Nucleic acid-binding proteins"/>
    <property type="match status" value="1"/>
</dbReference>
<dbReference type="NCBIfam" id="NF009639">
    <property type="entry name" value="PRK13168.1"/>
    <property type="match status" value="1"/>
</dbReference>
<dbReference type="GO" id="GO:0070041">
    <property type="term" value="F:rRNA (uridine-C5-)-methyltransferase activity"/>
    <property type="evidence" value="ECO:0007669"/>
    <property type="project" value="UniProtKB-UniRule"/>
</dbReference>
<dbReference type="Gene3D" id="3.40.50.150">
    <property type="entry name" value="Vaccinia Virus protein VP39"/>
    <property type="match status" value="1"/>
</dbReference>
<feature type="binding site" evidence="11">
    <location>
        <position position="88"/>
    </location>
    <ligand>
        <name>[4Fe-4S] cluster</name>
        <dbReference type="ChEBI" id="CHEBI:49883"/>
    </ligand>
</feature>
<comment type="catalytic activity">
    <reaction evidence="9 11">
        <text>uridine(1939) in 23S rRNA + S-adenosyl-L-methionine = 5-methyluridine(1939) in 23S rRNA + S-adenosyl-L-homocysteine + H(+)</text>
        <dbReference type="Rhea" id="RHEA:42908"/>
        <dbReference type="Rhea" id="RHEA-COMP:10278"/>
        <dbReference type="Rhea" id="RHEA-COMP:10279"/>
        <dbReference type="ChEBI" id="CHEBI:15378"/>
        <dbReference type="ChEBI" id="CHEBI:57856"/>
        <dbReference type="ChEBI" id="CHEBI:59789"/>
        <dbReference type="ChEBI" id="CHEBI:65315"/>
        <dbReference type="ChEBI" id="CHEBI:74447"/>
        <dbReference type="EC" id="2.1.1.190"/>
    </reaction>
</comment>
<dbReference type="CDD" id="cd02440">
    <property type="entry name" value="AdoMet_MTases"/>
    <property type="match status" value="1"/>
</dbReference>
<dbReference type="EC" id="2.1.1.190" evidence="11"/>
<feature type="binding site" evidence="11 12">
    <location>
        <position position="272"/>
    </location>
    <ligand>
        <name>S-adenosyl-L-methionine</name>
        <dbReference type="ChEBI" id="CHEBI:59789"/>
    </ligand>
</feature>
<dbReference type="PROSITE" id="PS50926">
    <property type="entry name" value="TRAM"/>
    <property type="match status" value="1"/>
</dbReference>
<dbReference type="NCBIfam" id="TIGR00479">
    <property type="entry name" value="rumA"/>
    <property type="match status" value="1"/>
</dbReference>
<keyword evidence="6 11" id="KW-0479">Metal-binding</keyword>
<comment type="similarity">
    <text evidence="11">Belongs to the class I-like SAM-binding methyltransferase superfamily. RNA M5U methyltransferase family. RlmD subfamily.</text>
</comment>
<dbReference type="SUPFAM" id="SSF50249">
    <property type="entry name" value="Nucleic acid-binding proteins"/>
    <property type="match status" value="1"/>
</dbReference>
<keyword evidence="16" id="KW-1185">Reference proteome</keyword>
<dbReference type="GO" id="GO:0003723">
    <property type="term" value="F:RNA binding"/>
    <property type="evidence" value="ECO:0007669"/>
    <property type="project" value="InterPro"/>
</dbReference>
<comment type="caution">
    <text evidence="15">The sequence shown here is derived from an EMBL/GenBank/DDBJ whole genome shotgun (WGS) entry which is preliminary data.</text>
</comment>
<keyword evidence="5 11" id="KW-0949">S-adenosyl-L-methionine</keyword>
<dbReference type="eggNOG" id="COG2265">
    <property type="taxonomic scope" value="Bacteria"/>
</dbReference>
<gene>
    <name evidence="15" type="primary">rumA</name>
    <name evidence="11" type="synonym">rlmD</name>
    <name evidence="15" type="ORF">EA26_18535</name>
</gene>
<keyword evidence="3 11" id="KW-0489">Methyltransferase</keyword>
<dbReference type="PANTHER" id="PTHR11061">
    <property type="entry name" value="RNA M5U METHYLTRANSFERASE"/>
    <property type="match status" value="1"/>
</dbReference>
<feature type="binding site" evidence="11">
    <location>
        <position position="91"/>
    </location>
    <ligand>
        <name>[4Fe-4S] cluster</name>
        <dbReference type="ChEBI" id="CHEBI:49883"/>
    </ligand>
</feature>
<dbReference type="Pfam" id="PF01938">
    <property type="entry name" value="TRAM"/>
    <property type="match status" value="1"/>
</dbReference>
<evidence type="ECO:0000256" key="10">
    <source>
        <dbReference type="ARBA" id="ARBA00059995"/>
    </source>
</evidence>
<feature type="binding site" evidence="11">
    <location>
        <position position="349"/>
    </location>
    <ligand>
        <name>S-adenosyl-L-methionine</name>
        <dbReference type="ChEBI" id="CHEBI:59789"/>
    </ligand>
</feature>
<evidence type="ECO:0000256" key="3">
    <source>
        <dbReference type="ARBA" id="ARBA00022603"/>
    </source>
</evidence>
<feature type="binding site" evidence="11">
    <location>
        <position position="82"/>
    </location>
    <ligand>
        <name>[4Fe-4S] cluster</name>
        <dbReference type="ChEBI" id="CHEBI:49883"/>
    </ligand>
</feature>
<evidence type="ECO:0000256" key="1">
    <source>
        <dbReference type="ARBA" id="ARBA00022485"/>
    </source>
</evidence>
<evidence type="ECO:0000313" key="16">
    <source>
        <dbReference type="Proteomes" id="UP000029994"/>
    </source>
</evidence>
<evidence type="ECO:0000256" key="11">
    <source>
        <dbReference type="HAMAP-Rule" id="MF_01010"/>
    </source>
</evidence>
<feature type="binding site" evidence="11">
    <location>
        <position position="306"/>
    </location>
    <ligand>
        <name>S-adenosyl-L-methionine</name>
        <dbReference type="ChEBI" id="CHEBI:59789"/>
    </ligand>
</feature>
<organism evidence="15 16">
    <name type="scientific">Vibrio navarrensis</name>
    <dbReference type="NCBI Taxonomy" id="29495"/>
    <lineage>
        <taxon>Bacteria</taxon>
        <taxon>Pseudomonadati</taxon>
        <taxon>Pseudomonadota</taxon>
        <taxon>Gammaproteobacteria</taxon>
        <taxon>Vibrionales</taxon>
        <taxon>Vibrionaceae</taxon>
        <taxon>Vibrio</taxon>
    </lineage>
</organism>
<dbReference type="Pfam" id="PF05958">
    <property type="entry name" value="tRNA_U5-meth_tr"/>
    <property type="match status" value="1"/>
</dbReference>
<evidence type="ECO:0000256" key="4">
    <source>
        <dbReference type="ARBA" id="ARBA00022679"/>
    </source>
</evidence>
<accession>A0A099LPF1</accession>
<dbReference type="HAMAP" id="MF_01010">
    <property type="entry name" value="23SrRNA_methyltr_RlmD"/>
    <property type="match status" value="1"/>
</dbReference>
<name>A0A099LPF1_9VIBR</name>
<protein>
    <recommendedName>
        <fullName evidence="11">23S rRNA (uracil(1939)-C(5))-methyltransferase RlmD</fullName>
        <ecNumber evidence="11">2.1.1.190</ecNumber>
    </recommendedName>
    <alternativeName>
        <fullName evidence="11">23S rRNA(m5U1939)-methyltransferase</fullName>
    </alternativeName>
</protein>
<dbReference type="InterPro" id="IPR012340">
    <property type="entry name" value="NA-bd_OB-fold"/>
</dbReference>
<dbReference type="PROSITE" id="PS01231">
    <property type="entry name" value="TRMA_2"/>
    <property type="match status" value="1"/>
</dbReference>
<dbReference type="InterPro" id="IPR001566">
    <property type="entry name" value="23S_rRNA_MeTrfase_RlmD"/>
</dbReference>
<evidence type="ECO:0000256" key="6">
    <source>
        <dbReference type="ARBA" id="ARBA00022723"/>
    </source>
</evidence>
<evidence type="ECO:0000256" key="5">
    <source>
        <dbReference type="ARBA" id="ARBA00022691"/>
    </source>
</evidence>
<dbReference type="PROSITE" id="PS01230">
    <property type="entry name" value="TRMA_1"/>
    <property type="match status" value="1"/>
</dbReference>
<dbReference type="InterPro" id="IPR029063">
    <property type="entry name" value="SAM-dependent_MTases_sf"/>
</dbReference>
<dbReference type="GO" id="GO:0070475">
    <property type="term" value="P:rRNA base methylation"/>
    <property type="evidence" value="ECO:0007669"/>
    <property type="project" value="TreeGrafter"/>
</dbReference>
<dbReference type="FunFam" id="2.40.50.140:FF:000097">
    <property type="entry name" value="23S rRNA (uracil(1939)-C(5))-methyltransferase RlmD"/>
    <property type="match status" value="1"/>
</dbReference>
<feature type="active site" description="Nucleophile" evidence="11 12">
    <location>
        <position position="396"/>
    </location>
</feature>
<dbReference type="AlphaFoldDB" id="A0A099LPF1"/>